<organism evidence="13 14">
    <name type="scientific">Bugula neritina</name>
    <name type="common">Brown bryozoan</name>
    <name type="synonym">Sertularia neritina</name>
    <dbReference type="NCBI Taxonomy" id="10212"/>
    <lineage>
        <taxon>Eukaryota</taxon>
        <taxon>Metazoa</taxon>
        <taxon>Spiralia</taxon>
        <taxon>Lophotrochozoa</taxon>
        <taxon>Bryozoa</taxon>
        <taxon>Gymnolaemata</taxon>
        <taxon>Cheilostomatida</taxon>
        <taxon>Flustrina</taxon>
        <taxon>Buguloidea</taxon>
        <taxon>Bugulidae</taxon>
        <taxon>Bugula</taxon>
    </lineage>
</organism>
<keyword evidence="14" id="KW-1185">Reference proteome</keyword>
<reference evidence="13" key="1">
    <citation type="submission" date="2020-06" db="EMBL/GenBank/DDBJ databases">
        <title>Draft genome of Bugula neritina, a colonial animal packing powerful symbionts and potential medicines.</title>
        <authorList>
            <person name="Rayko M."/>
        </authorList>
    </citation>
    <scope>NUCLEOTIDE SEQUENCE [LARGE SCALE GENOMIC DNA]</scope>
    <source>
        <strain evidence="13">Kwan_BN1</strain>
    </source>
</reference>
<evidence type="ECO:0000256" key="8">
    <source>
        <dbReference type="ARBA" id="ARBA00022723"/>
    </source>
</evidence>
<comment type="caution">
    <text evidence="13">The sequence shown here is derived from an EMBL/GenBank/DDBJ whole genome shotgun (WGS) entry which is preliminary data.</text>
</comment>
<keyword evidence="7" id="KW-0808">Transferase</keyword>
<dbReference type="SUPFAM" id="SSF53187">
    <property type="entry name" value="Zn-dependent exopeptidases"/>
    <property type="match status" value="1"/>
</dbReference>
<evidence type="ECO:0000256" key="5">
    <source>
        <dbReference type="ARBA" id="ARBA00016861"/>
    </source>
</evidence>
<protein>
    <recommendedName>
        <fullName evidence="5">Glutaminyl-peptide cyclotransferase</fullName>
        <ecNumber evidence="4">2.3.2.5</ecNumber>
    </recommendedName>
</protein>
<dbReference type="AlphaFoldDB" id="A0A7J7JIQ9"/>
<dbReference type="GO" id="GO:0008270">
    <property type="term" value="F:zinc ion binding"/>
    <property type="evidence" value="ECO:0007669"/>
    <property type="project" value="TreeGrafter"/>
</dbReference>
<dbReference type="GO" id="GO:0016603">
    <property type="term" value="F:glutaminyl-peptide cyclotransferase activity"/>
    <property type="evidence" value="ECO:0007669"/>
    <property type="project" value="UniProtKB-EC"/>
</dbReference>
<keyword evidence="10" id="KW-1015">Disulfide bond</keyword>
<dbReference type="FunFam" id="3.40.630.10:FF:000029">
    <property type="entry name" value="Glutaminyl-peptide cyclotransferase"/>
    <property type="match status" value="1"/>
</dbReference>
<gene>
    <name evidence="13" type="ORF">EB796_015964</name>
</gene>
<dbReference type="PANTHER" id="PTHR12283">
    <property type="entry name" value="GLUTAMINYL-PEPTIDE CYCLOTRANSFERASE"/>
    <property type="match status" value="1"/>
</dbReference>
<evidence type="ECO:0000256" key="9">
    <source>
        <dbReference type="ARBA" id="ARBA00022833"/>
    </source>
</evidence>
<evidence type="ECO:0000256" key="2">
    <source>
        <dbReference type="ARBA" id="ARBA00004613"/>
    </source>
</evidence>
<dbReference type="Gene3D" id="3.40.630.10">
    <property type="entry name" value="Zn peptidases"/>
    <property type="match status" value="1"/>
</dbReference>
<name>A0A7J7JIQ9_BUGNE</name>
<evidence type="ECO:0000256" key="3">
    <source>
        <dbReference type="ARBA" id="ARBA00006014"/>
    </source>
</evidence>
<accession>A0A7J7JIQ9</accession>
<comment type="subcellular location">
    <subcellularLocation>
        <location evidence="2">Secreted</location>
    </subcellularLocation>
</comment>
<sequence length="263" mass="30387">MGARFRWTIEEDNFTADTPIGVKKFNNIVATLDPSAKRFLVLACHFDSKYFKDFTFIGATDSAVPCAMMIDFARSLYRSLRRHRKSATRDISLQFIFFDGEEAFQQWTATDSLYGSRHLAAKWEATPNPLNSSSTRLDSIDAFILLDLLGARNPRFYNFFPEDTGRLYDRLRTTEAELHQLGHVKQHQLENQYFTNIAGRGTIQDDHIPFLQRGVPILHLISAPFPQVWHSRYDDESALDYVTIDNLNKILRVFVAEYLHLDV</sequence>
<dbReference type="InterPro" id="IPR037457">
    <property type="entry name" value="M28_QC"/>
</dbReference>
<keyword evidence="8" id="KW-0479">Metal-binding</keyword>
<evidence type="ECO:0000256" key="6">
    <source>
        <dbReference type="ARBA" id="ARBA00022525"/>
    </source>
</evidence>
<evidence type="ECO:0000313" key="13">
    <source>
        <dbReference type="EMBL" id="KAF6025713.1"/>
    </source>
</evidence>
<feature type="domain" description="Peptidase M28" evidence="12">
    <location>
        <begin position="27"/>
        <end position="254"/>
    </location>
</feature>
<evidence type="ECO:0000256" key="7">
    <source>
        <dbReference type="ARBA" id="ARBA00022679"/>
    </source>
</evidence>
<evidence type="ECO:0000313" key="14">
    <source>
        <dbReference type="Proteomes" id="UP000593567"/>
    </source>
</evidence>
<dbReference type="CDD" id="cd03880">
    <property type="entry name" value="M28_QC_like"/>
    <property type="match status" value="1"/>
</dbReference>
<dbReference type="Pfam" id="PF04389">
    <property type="entry name" value="Peptidase_M28"/>
    <property type="match status" value="1"/>
</dbReference>
<dbReference type="PANTHER" id="PTHR12283:SF6">
    <property type="entry name" value="GLUTAMINYL-PEPTIDE CYCLOTRANSFERASE-RELATED"/>
    <property type="match status" value="1"/>
</dbReference>
<dbReference type="GO" id="GO:0005576">
    <property type="term" value="C:extracellular region"/>
    <property type="evidence" value="ECO:0007669"/>
    <property type="project" value="UniProtKB-SubCell"/>
</dbReference>
<comment type="catalytic activity">
    <reaction evidence="1">
        <text>N-terminal L-glutaminyl-[peptide] = N-terminal 5-oxo-L-prolyl-[peptide] + NH4(+)</text>
        <dbReference type="Rhea" id="RHEA:23652"/>
        <dbReference type="Rhea" id="RHEA-COMP:11736"/>
        <dbReference type="Rhea" id="RHEA-COMP:11846"/>
        <dbReference type="ChEBI" id="CHEBI:28938"/>
        <dbReference type="ChEBI" id="CHEBI:64722"/>
        <dbReference type="ChEBI" id="CHEBI:87215"/>
        <dbReference type="EC" id="2.3.2.5"/>
    </reaction>
</comment>
<keyword evidence="11" id="KW-0012">Acyltransferase</keyword>
<evidence type="ECO:0000256" key="4">
    <source>
        <dbReference type="ARBA" id="ARBA00012012"/>
    </source>
</evidence>
<proteinExistence type="inferred from homology"/>
<evidence type="ECO:0000256" key="1">
    <source>
        <dbReference type="ARBA" id="ARBA00000001"/>
    </source>
</evidence>
<dbReference type="InterPro" id="IPR007484">
    <property type="entry name" value="Peptidase_M28"/>
</dbReference>
<dbReference type="InterPro" id="IPR040234">
    <property type="entry name" value="QC/QCL"/>
</dbReference>
<dbReference type="EC" id="2.3.2.5" evidence="4"/>
<keyword evidence="9" id="KW-0862">Zinc</keyword>
<keyword evidence="6" id="KW-0964">Secreted</keyword>
<dbReference type="OrthoDB" id="3907302at2759"/>
<evidence type="ECO:0000259" key="12">
    <source>
        <dbReference type="Pfam" id="PF04389"/>
    </source>
</evidence>
<evidence type="ECO:0000256" key="11">
    <source>
        <dbReference type="ARBA" id="ARBA00023315"/>
    </source>
</evidence>
<comment type="similarity">
    <text evidence="3">Belongs to the glutaminyl-peptide cyclotransferase family.</text>
</comment>
<evidence type="ECO:0000256" key="10">
    <source>
        <dbReference type="ARBA" id="ARBA00023157"/>
    </source>
</evidence>
<dbReference type="Proteomes" id="UP000593567">
    <property type="component" value="Unassembled WGS sequence"/>
</dbReference>
<dbReference type="EMBL" id="VXIV02002437">
    <property type="protein sequence ID" value="KAF6025713.1"/>
    <property type="molecule type" value="Genomic_DNA"/>
</dbReference>